<comment type="subcellular location">
    <subcellularLocation>
        <location evidence="2">Membrane</location>
    </subcellularLocation>
</comment>
<dbReference type="Pfam" id="PF00512">
    <property type="entry name" value="HisKA"/>
    <property type="match status" value="1"/>
</dbReference>
<keyword evidence="5" id="KW-0808">Transferase</keyword>
<keyword evidence="6" id="KW-0418">Kinase</keyword>
<dbReference type="Proteomes" id="UP000077280">
    <property type="component" value="Unassembled WGS sequence"/>
</dbReference>
<dbReference type="InterPro" id="IPR003594">
    <property type="entry name" value="HATPase_dom"/>
</dbReference>
<evidence type="ECO:0000256" key="6">
    <source>
        <dbReference type="ARBA" id="ARBA00022777"/>
    </source>
</evidence>
<evidence type="ECO:0000256" key="5">
    <source>
        <dbReference type="ARBA" id="ARBA00022679"/>
    </source>
</evidence>
<comment type="caution">
    <text evidence="9">The sequence shown here is derived from an EMBL/GenBank/DDBJ whole genome shotgun (WGS) entry which is preliminary data.</text>
</comment>
<dbReference type="InterPro" id="IPR005467">
    <property type="entry name" value="His_kinase_dom"/>
</dbReference>
<reference evidence="9" key="2">
    <citation type="submission" date="2019-10" db="EMBL/GenBank/DDBJ databases">
        <title>Malate fermentation in French cider.</title>
        <authorList>
            <person name="Cousin F.J."/>
            <person name="Medina Fernandez S."/>
            <person name="Misery B."/>
            <person name="Laplace J.-M."/>
            <person name="Cretenet M."/>
        </authorList>
    </citation>
    <scope>NUCLEOTIDE SEQUENCE</scope>
    <source>
        <strain evidence="9">UCMA15901</strain>
    </source>
</reference>
<dbReference type="CDD" id="cd00082">
    <property type="entry name" value="HisKA"/>
    <property type="match status" value="1"/>
</dbReference>
<keyword evidence="11" id="KW-1185">Reference proteome</keyword>
<evidence type="ECO:0000313" key="12">
    <source>
        <dbReference type="Proteomes" id="UP001275867"/>
    </source>
</evidence>
<dbReference type="InterPro" id="IPR036890">
    <property type="entry name" value="HATPase_C_sf"/>
</dbReference>
<feature type="domain" description="Histidine kinase" evidence="8">
    <location>
        <begin position="87"/>
        <end position="297"/>
    </location>
</feature>
<dbReference type="Gene3D" id="3.30.565.10">
    <property type="entry name" value="Histidine kinase-like ATPase, C-terminal domain"/>
    <property type="match status" value="1"/>
</dbReference>
<dbReference type="AlphaFoldDB" id="A0AAP5WGP6"/>
<dbReference type="CDD" id="cd00075">
    <property type="entry name" value="HATPase"/>
    <property type="match status" value="1"/>
</dbReference>
<organism evidence="9 12">
    <name type="scientific">Pediococcus parvulus</name>
    <dbReference type="NCBI Taxonomy" id="54062"/>
    <lineage>
        <taxon>Bacteria</taxon>
        <taxon>Bacillati</taxon>
        <taxon>Bacillota</taxon>
        <taxon>Bacilli</taxon>
        <taxon>Lactobacillales</taxon>
        <taxon>Lactobacillaceae</taxon>
        <taxon>Pediococcus</taxon>
    </lineage>
</organism>
<dbReference type="GO" id="GO:0005886">
    <property type="term" value="C:plasma membrane"/>
    <property type="evidence" value="ECO:0007669"/>
    <property type="project" value="TreeGrafter"/>
</dbReference>
<dbReference type="Proteomes" id="UP001275867">
    <property type="component" value="Unassembled WGS sequence"/>
</dbReference>
<dbReference type="GO" id="GO:0004721">
    <property type="term" value="F:phosphoprotein phosphatase activity"/>
    <property type="evidence" value="ECO:0007669"/>
    <property type="project" value="TreeGrafter"/>
</dbReference>
<sequence length="298" mass="34335">MTILVIFILMLAFFSLYLFFVLLDVSRVVKQLDSIVQDPTNQELKLHSRNFLVKDLALKINQLLIKHRKNERELYQLKNEQDVAIHNIAHDLRTPLTIASGYTQVLLKQPAIGGDDHESLVRIEQNLNSVAKHLDLLLMYNRLNEHELMVNLQKINITSMLQEMILGMYEAFTNKKIELKLNLQSNCWWVADRDMLQRIFQNLLGNILEHGTEAADITLNGDDQQLCIAFSNKLAQPIKNPERLTNRFYTEDLARKSENAGLGLYITKKLTTLLNGTVTIETTATKFTIELQFTKNNL</sequence>
<dbReference type="PRINTS" id="PR01780">
    <property type="entry name" value="LANTIREGPROT"/>
</dbReference>
<reference evidence="10 11" key="1">
    <citation type="submission" date="2016-05" db="EMBL/GenBank/DDBJ databases">
        <title>Draft genome sequence of Pediococcus parvulus 2.6, a probiotic beta-glucan producer strain.</title>
        <authorList>
            <person name="Mohedano M.L."/>
            <person name="Perez-Ramos A."/>
            <person name="Duenas M.T."/>
            <person name="Lamontanara A."/>
            <person name="Orru L."/>
            <person name="Spano G."/>
            <person name="Capozzi V."/>
            <person name="Lopez P."/>
        </authorList>
    </citation>
    <scope>NUCLEOTIDE SEQUENCE [LARGE SCALE GENOMIC DNA]</scope>
    <source>
        <strain evidence="10 11">2.6</strain>
    </source>
</reference>
<gene>
    <name evidence="10" type="ORF">A7K95_09505</name>
    <name evidence="9" type="ORF">GA842_09065</name>
</gene>
<dbReference type="EMBL" id="LXND01000075">
    <property type="protein sequence ID" value="OAD63421.1"/>
    <property type="molecule type" value="Genomic_DNA"/>
</dbReference>
<evidence type="ECO:0000259" key="8">
    <source>
        <dbReference type="PROSITE" id="PS50109"/>
    </source>
</evidence>
<keyword evidence="7" id="KW-0902">Two-component regulatory system</keyword>
<dbReference type="InterPro" id="IPR050351">
    <property type="entry name" value="BphY/WalK/GraS-like"/>
</dbReference>
<dbReference type="EMBL" id="WERX01000033">
    <property type="protein sequence ID" value="MDV7695000.1"/>
    <property type="molecule type" value="Genomic_DNA"/>
</dbReference>
<dbReference type="PROSITE" id="PS50109">
    <property type="entry name" value="HIS_KIN"/>
    <property type="match status" value="1"/>
</dbReference>
<dbReference type="SUPFAM" id="SSF55874">
    <property type="entry name" value="ATPase domain of HSP90 chaperone/DNA topoisomerase II/histidine kinase"/>
    <property type="match status" value="1"/>
</dbReference>
<dbReference type="EC" id="2.7.13.3" evidence="3"/>
<dbReference type="InterPro" id="IPR008358">
    <property type="entry name" value="Sig_transdc_His_kin/Pase_MprB"/>
</dbReference>
<dbReference type="InterPro" id="IPR003661">
    <property type="entry name" value="HisK_dim/P_dom"/>
</dbReference>
<evidence type="ECO:0000256" key="3">
    <source>
        <dbReference type="ARBA" id="ARBA00012438"/>
    </source>
</evidence>
<name>A0AAP5WGP6_9LACO</name>
<dbReference type="SMART" id="SM00388">
    <property type="entry name" value="HisKA"/>
    <property type="match status" value="1"/>
</dbReference>
<dbReference type="SUPFAM" id="SSF47384">
    <property type="entry name" value="Homodimeric domain of signal transducing histidine kinase"/>
    <property type="match status" value="1"/>
</dbReference>
<dbReference type="PANTHER" id="PTHR45453:SF1">
    <property type="entry name" value="PHOSPHATE REGULON SENSOR PROTEIN PHOR"/>
    <property type="match status" value="1"/>
</dbReference>
<evidence type="ECO:0000256" key="7">
    <source>
        <dbReference type="ARBA" id="ARBA00023012"/>
    </source>
</evidence>
<protein>
    <recommendedName>
        <fullName evidence="3">histidine kinase</fullName>
        <ecNumber evidence="3">2.7.13.3</ecNumber>
    </recommendedName>
</protein>
<dbReference type="Gene3D" id="1.10.287.130">
    <property type="match status" value="1"/>
</dbReference>
<accession>A0AAP5WGP6</accession>
<dbReference type="GO" id="GO:0000155">
    <property type="term" value="F:phosphorelay sensor kinase activity"/>
    <property type="evidence" value="ECO:0007669"/>
    <property type="project" value="InterPro"/>
</dbReference>
<evidence type="ECO:0000256" key="2">
    <source>
        <dbReference type="ARBA" id="ARBA00004370"/>
    </source>
</evidence>
<evidence type="ECO:0000256" key="4">
    <source>
        <dbReference type="ARBA" id="ARBA00022553"/>
    </source>
</evidence>
<dbReference type="InterPro" id="IPR036097">
    <property type="entry name" value="HisK_dim/P_sf"/>
</dbReference>
<dbReference type="RefSeq" id="WP_068807760.1">
    <property type="nucleotide sequence ID" value="NZ_LXND01000075.1"/>
</dbReference>
<dbReference type="PANTHER" id="PTHR45453">
    <property type="entry name" value="PHOSPHATE REGULON SENSOR PROTEIN PHOR"/>
    <property type="match status" value="1"/>
</dbReference>
<evidence type="ECO:0000313" key="11">
    <source>
        <dbReference type="Proteomes" id="UP000077280"/>
    </source>
</evidence>
<evidence type="ECO:0000256" key="1">
    <source>
        <dbReference type="ARBA" id="ARBA00000085"/>
    </source>
</evidence>
<dbReference type="Pfam" id="PF02518">
    <property type="entry name" value="HATPase_c"/>
    <property type="match status" value="1"/>
</dbReference>
<dbReference type="SMART" id="SM00387">
    <property type="entry name" value="HATPase_c"/>
    <property type="match status" value="1"/>
</dbReference>
<comment type="catalytic activity">
    <reaction evidence="1">
        <text>ATP + protein L-histidine = ADP + protein N-phospho-L-histidine.</text>
        <dbReference type="EC" id="2.7.13.3"/>
    </reaction>
</comment>
<evidence type="ECO:0000313" key="9">
    <source>
        <dbReference type="EMBL" id="MDV7695000.1"/>
    </source>
</evidence>
<proteinExistence type="predicted"/>
<keyword evidence="4" id="KW-0597">Phosphoprotein</keyword>
<evidence type="ECO:0000313" key="10">
    <source>
        <dbReference type="EMBL" id="OAD63421.1"/>
    </source>
</evidence>
<dbReference type="GO" id="GO:0016036">
    <property type="term" value="P:cellular response to phosphate starvation"/>
    <property type="evidence" value="ECO:0007669"/>
    <property type="project" value="TreeGrafter"/>
</dbReference>